<accession>A0A8J4HB14</accession>
<dbReference type="AlphaFoldDB" id="A0A8J4HB14"/>
<gene>
    <name evidence="1" type="ORF">ENY07_07550</name>
</gene>
<reference evidence="1" key="1">
    <citation type="journal article" date="2020" name="mSystems">
        <title>Genome- and Community-Level Interaction Insights into Carbon Utilization and Element Cycling Functions of Hydrothermarchaeota in Hydrothermal Sediment.</title>
        <authorList>
            <person name="Zhou Z."/>
            <person name="Liu Y."/>
            <person name="Xu W."/>
            <person name="Pan J."/>
            <person name="Luo Z.H."/>
            <person name="Li M."/>
        </authorList>
    </citation>
    <scope>NUCLEOTIDE SEQUENCE</scope>
    <source>
        <strain evidence="1">SpSt-997</strain>
    </source>
</reference>
<protein>
    <submittedName>
        <fullName evidence="1">Uncharacterized protein</fullName>
    </submittedName>
</protein>
<name>A0A8J4HB14_9PROT</name>
<proteinExistence type="predicted"/>
<organism evidence="1">
    <name type="scientific">Acidicaldus sp</name>
    <dbReference type="NCBI Taxonomy" id="1872105"/>
    <lineage>
        <taxon>Bacteria</taxon>
        <taxon>Pseudomonadati</taxon>
        <taxon>Pseudomonadota</taxon>
        <taxon>Alphaproteobacteria</taxon>
        <taxon>Acetobacterales</taxon>
        <taxon>Acetobacteraceae</taxon>
        <taxon>Acidicaldus</taxon>
    </lineage>
</organism>
<evidence type="ECO:0000313" key="1">
    <source>
        <dbReference type="EMBL" id="HGC43058.1"/>
    </source>
</evidence>
<dbReference type="EMBL" id="DTQM01000149">
    <property type="protein sequence ID" value="HGC43058.1"/>
    <property type="molecule type" value="Genomic_DNA"/>
</dbReference>
<sequence length="95" mass="10529">MRMGRRIEVPCRVEIEKTPASLHAHAIPEGIDLRPGDRVIVHGAPVDIAFGERVSLVCRATVFRAGPIARAWTEMSAFFALTELYEVGFQPKELA</sequence>
<comment type="caution">
    <text evidence="1">The sequence shown here is derived from an EMBL/GenBank/DDBJ whole genome shotgun (WGS) entry which is preliminary data.</text>
</comment>